<accession>A0A953LAN3</accession>
<evidence type="ECO:0000313" key="1">
    <source>
        <dbReference type="EMBL" id="MBY5957761.1"/>
    </source>
</evidence>
<dbReference type="EMBL" id="JAHVHU010000006">
    <property type="protein sequence ID" value="MBY5957761.1"/>
    <property type="molecule type" value="Genomic_DNA"/>
</dbReference>
<protein>
    <submittedName>
        <fullName evidence="1">Uncharacterized protein</fullName>
    </submittedName>
</protein>
<organism evidence="1 2">
    <name type="scientific">Membranihabitans marinus</name>
    <dbReference type="NCBI Taxonomy" id="1227546"/>
    <lineage>
        <taxon>Bacteria</taxon>
        <taxon>Pseudomonadati</taxon>
        <taxon>Bacteroidota</taxon>
        <taxon>Saprospiria</taxon>
        <taxon>Saprospirales</taxon>
        <taxon>Saprospiraceae</taxon>
        <taxon>Membranihabitans</taxon>
    </lineage>
</organism>
<sequence>MFLFFLLGLLITVYIFNKIYFGRTTKDAIEKEVVKTRKLFAKQLQDLISWNRNEMELLSYFVSEKSERKGFGYSFRGVFTSVYQENMMVFQRKIPFGKAKNGFTIVITKQHEILYDGKDQVYVNGEFLGKIDKKGRFSNSKIRRVFGSVAEERYSKYEILNEEKNVLGSIKIPEDWDLPFPRALEVYEDMDTHNLITFKVLACRKMIDIYLTHHQQK</sequence>
<comment type="caution">
    <text evidence="1">The sequence shown here is derived from an EMBL/GenBank/DDBJ whole genome shotgun (WGS) entry which is preliminary data.</text>
</comment>
<dbReference type="AlphaFoldDB" id="A0A953LAN3"/>
<name>A0A953LAN3_9BACT</name>
<evidence type="ECO:0000313" key="2">
    <source>
        <dbReference type="Proteomes" id="UP000753961"/>
    </source>
</evidence>
<keyword evidence="2" id="KW-1185">Reference proteome</keyword>
<dbReference type="Proteomes" id="UP000753961">
    <property type="component" value="Unassembled WGS sequence"/>
</dbReference>
<dbReference type="RefSeq" id="WP_222579283.1">
    <property type="nucleotide sequence ID" value="NZ_JAHVHU010000006.1"/>
</dbReference>
<reference evidence="1" key="1">
    <citation type="submission" date="2021-06" db="EMBL/GenBank/DDBJ databases">
        <title>44 bacteria genomes isolated from Dapeng, Shenzhen.</title>
        <authorList>
            <person name="Zheng W."/>
            <person name="Yu S."/>
            <person name="Huang Y."/>
        </authorList>
    </citation>
    <scope>NUCLEOTIDE SEQUENCE</scope>
    <source>
        <strain evidence="1">DP5N28-2</strain>
    </source>
</reference>
<gene>
    <name evidence="1" type="ORF">KUV50_06450</name>
</gene>
<proteinExistence type="predicted"/>